<gene>
    <name evidence="1" type="ORF">FFWV33_04385</name>
</gene>
<sequence>MKIPHIIAIFIFFPLSNSINAQTSRYEKPIPANVQSNFVPLSTNDLNMMRAAINRRQALYDSNKKKVDDLIDWVFELRSKKTNDSFRSKMEMYYKKLRAFDGGDFSLKADNIREIELSIKEAVLDYNNSYD</sequence>
<proteinExistence type="predicted"/>
<protein>
    <submittedName>
        <fullName evidence="1">Uncharacterized protein</fullName>
    </submittedName>
</protein>
<evidence type="ECO:0000313" key="1">
    <source>
        <dbReference type="EMBL" id="AWG20833.1"/>
    </source>
</evidence>
<evidence type="ECO:0000313" key="2">
    <source>
        <dbReference type="Proteomes" id="UP000244527"/>
    </source>
</evidence>
<dbReference type="EMBL" id="CP020918">
    <property type="protein sequence ID" value="AWG20833.1"/>
    <property type="molecule type" value="Genomic_DNA"/>
</dbReference>
<dbReference type="KEGG" id="ffa:FFWV33_04385"/>
<name>A0A2S1LAP5_9FLAO</name>
<keyword evidence="2" id="KW-1185">Reference proteome</keyword>
<dbReference type="Proteomes" id="UP000244527">
    <property type="component" value="Chromosome"/>
</dbReference>
<accession>A0A2S1LAP5</accession>
<dbReference type="AlphaFoldDB" id="A0A2S1LAP5"/>
<dbReference type="RefSeq" id="WP_108739789.1">
    <property type="nucleotide sequence ID" value="NZ_CP020918.1"/>
</dbReference>
<organism evidence="1 2">
    <name type="scientific">Flavobacterium faecale</name>
    <dbReference type="NCBI Taxonomy" id="1355330"/>
    <lineage>
        <taxon>Bacteria</taxon>
        <taxon>Pseudomonadati</taxon>
        <taxon>Bacteroidota</taxon>
        <taxon>Flavobacteriia</taxon>
        <taxon>Flavobacteriales</taxon>
        <taxon>Flavobacteriaceae</taxon>
        <taxon>Flavobacterium</taxon>
    </lineage>
</organism>
<reference evidence="1 2" key="1">
    <citation type="submission" date="2017-04" db="EMBL/GenBank/DDBJ databases">
        <title>Compelte genome sequence of WV33.</title>
        <authorList>
            <person name="Lee P.C."/>
        </authorList>
    </citation>
    <scope>NUCLEOTIDE SEQUENCE [LARGE SCALE GENOMIC DNA]</scope>
    <source>
        <strain evidence="1 2">WV33</strain>
    </source>
</reference>